<dbReference type="EMBL" id="KQ965762">
    <property type="protein sequence ID" value="KXS15397.1"/>
    <property type="molecule type" value="Genomic_DNA"/>
</dbReference>
<dbReference type="AlphaFoldDB" id="A0A139AF37"/>
<sequence>MPTESTPDGVICDGDVCYPPGMAPSHLKDAAASSQDSSELPGCLAPFKGLVDDQGKPLDDQQIASLRNKVVGLYFSAQWCPPCRAFSPVLSEFLKNHKEEFAVVYVSADNTKEQMMDNVRGKGYWVVPFEEALLRQSLSSTHKITGIPTLVVVDGKTGTAFSRSGRTALIKDKVKAWEEWKEGRCSAEEAGGGAGLSGVTSVVLNLVAQAVQAMVIYWLLKYFFPTWFEGDRGAKTAAKVLTGADDSDDYYEDD</sequence>
<dbReference type="InterPro" id="IPR036249">
    <property type="entry name" value="Thioredoxin-like_sf"/>
</dbReference>
<dbReference type="InterPro" id="IPR013766">
    <property type="entry name" value="Thioredoxin_domain"/>
</dbReference>
<dbReference type="PROSITE" id="PS51352">
    <property type="entry name" value="THIOREDOXIN_2"/>
    <property type="match status" value="1"/>
</dbReference>
<dbReference type="STRING" id="1344416.A0A139AF37"/>
<protein>
    <submittedName>
        <fullName evidence="2">Thioredoxin-like protein</fullName>
    </submittedName>
</protein>
<dbReference type="GO" id="GO:0031397">
    <property type="term" value="P:negative regulation of protein ubiquitination"/>
    <property type="evidence" value="ECO:0007669"/>
    <property type="project" value="TreeGrafter"/>
</dbReference>
<evidence type="ECO:0000259" key="1">
    <source>
        <dbReference type="PROSITE" id="PS51352"/>
    </source>
</evidence>
<dbReference type="GO" id="GO:0004791">
    <property type="term" value="F:thioredoxin-disulfide reductase (NADPH) activity"/>
    <property type="evidence" value="ECO:0007669"/>
    <property type="project" value="TreeGrafter"/>
</dbReference>
<proteinExistence type="predicted"/>
<gene>
    <name evidence="2" type="ORF">M427DRAFT_56753</name>
</gene>
<dbReference type="Pfam" id="PF13905">
    <property type="entry name" value="Thioredoxin_8"/>
    <property type="match status" value="1"/>
</dbReference>
<dbReference type="SUPFAM" id="SSF52833">
    <property type="entry name" value="Thioredoxin-like"/>
    <property type="match status" value="1"/>
</dbReference>
<reference evidence="2 3" key="1">
    <citation type="journal article" date="2015" name="Genome Biol. Evol.">
        <title>Phylogenomic analyses indicate that early fungi evolved digesting cell walls of algal ancestors of land plants.</title>
        <authorList>
            <person name="Chang Y."/>
            <person name="Wang S."/>
            <person name="Sekimoto S."/>
            <person name="Aerts A.L."/>
            <person name="Choi C."/>
            <person name="Clum A."/>
            <person name="LaButti K.M."/>
            <person name="Lindquist E.A."/>
            <person name="Yee Ngan C."/>
            <person name="Ohm R.A."/>
            <person name="Salamov A.A."/>
            <person name="Grigoriev I.V."/>
            <person name="Spatafora J.W."/>
            <person name="Berbee M.L."/>
        </authorList>
    </citation>
    <scope>NUCLEOTIDE SEQUENCE [LARGE SCALE GENOMIC DNA]</scope>
    <source>
        <strain evidence="2 3">JEL478</strain>
    </source>
</reference>
<name>A0A139AF37_GONPJ</name>
<dbReference type="InterPro" id="IPR012336">
    <property type="entry name" value="Thioredoxin-like_fold"/>
</dbReference>
<dbReference type="PANTHER" id="PTHR46472:SF1">
    <property type="entry name" value="NUCLEOREDOXIN"/>
    <property type="match status" value="1"/>
</dbReference>
<dbReference type="GO" id="GO:0005634">
    <property type="term" value="C:nucleus"/>
    <property type="evidence" value="ECO:0007669"/>
    <property type="project" value="TreeGrafter"/>
</dbReference>
<organism evidence="2 3">
    <name type="scientific">Gonapodya prolifera (strain JEL478)</name>
    <name type="common">Monoblepharis prolifera</name>
    <dbReference type="NCBI Taxonomy" id="1344416"/>
    <lineage>
        <taxon>Eukaryota</taxon>
        <taxon>Fungi</taxon>
        <taxon>Fungi incertae sedis</taxon>
        <taxon>Chytridiomycota</taxon>
        <taxon>Chytridiomycota incertae sedis</taxon>
        <taxon>Monoblepharidomycetes</taxon>
        <taxon>Monoblepharidales</taxon>
        <taxon>Gonapodyaceae</taxon>
        <taxon>Gonapodya</taxon>
    </lineage>
</organism>
<dbReference type="Gene3D" id="3.40.30.10">
    <property type="entry name" value="Glutaredoxin"/>
    <property type="match status" value="1"/>
</dbReference>
<evidence type="ECO:0000313" key="2">
    <source>
        <dbReference type="EMBL" id="KXS15397.1"/>
    </source>
</evidence>
<keyword evidence="3" id="KW-1185">Reference proteome</keyword>
<dbReference type="PANTHER" id="PTHR46472">
    <property type="entry name" value="NUCLEOREDOXIN"/>
    <property type="match status" value="1"/>
</dbReference>
<dbReference type="OrthoDB" id="409136at2759"/>
<evidence type="ECO:0000313" key="3">
    <source>
        <dbReference type="Proteomes" id="UP000070544"/>
    </source>
</evidence>
<accession>A0A139AF37</accession>
<dbReference type="Proteomes" id="UP000070544">
    <property type="component" value="Unassembled WGS sequence"/>
</dbReference>
<feature type="domain" description="Thioredoxin" evidence="1">
    <location>
        <begin position="39"/>
        <end position="182"/>
    </location>
</feature>